<name>A0A6M4INH0_9BACT</name>
<gene>
    <name evidence="2" type="ORF">HKW67_08780</name>
</gene>
<keyword evidence="2" id="KW-0378">Hydrolase</keyword>
<organism evidence="2 3">
    <name type="scientific">Gemmatimonas groenlandica</name>
    <dbReference type="NCBI Taxonomy" id="2732249"/>
    <lineage>
        <taxon>Bacteria</taxon>
        <taxon>Pseudomonadati</taxon>
        <taxon>Gemmatimonadota</taxon>
        <taxon>Gemmatimonadia</taxon>
        <taxon>Gemmatimonadales</taxon>
        <taxon>Gemmatimonadaceae</taxon>
        <taxon>Gemmatimonas</taxon>
    </lineage>
</organism>
<dbReference type="PANTHER" id="PTHR46438">
    <property type="entry name" value="ALPHA/BETA-HYDROLASES SUPERFAMILY PROTEIN"/>
    <property type="match status" value="1"/>
</dbReference>
<dbReference type="NCBIfam" id="TIGR03056">
    <property type="entry name" value="bchO_mg_che_rel"/>
    <property type="match status" value="1"/>
</dbReference>
<dbReference type="AlphaFoldDB" id="A0A6M4INH0"/>
<accession>A0A6M4INH0</accession>
<dbReference type="InterPro" id="IPR000073">
    <property type="entry name" value="AB_hydrolase_1"/>
</dbReference>
<dbReference type="PANTHER" id="PTHR46438:SF11">
    <property type="entry name" value="LIPASE-RELATED"/>
    <property type="match status" value="1"/>
</dbReference>
<dbReference type="Gene3D" id="3.40.50.1820">
    <property type="entry name" value="alpha/beta hydrolase"/>
    <property type="match status" value="1"/>
</dbReference>
<dbReference type="EMBL" id="CP053085">
    <property type="protein sequence ID" value="QJR35595.1"/>
    <property type="molecule type" value="Genomic_DNA"/>
</dbReference>
<dbReference type="Proteomes" id="UP000500938">
    <property type="component" value="Chromosome"/>
</dbReference>
<keyword evidence="3" id="KW-1185">Reference proteome</keyword>
<dbReference type="InterPro" id="IPR017497">
    <property type="entry name" value="BchO"/>
</dbReference>
<feature type="domain" description="AB hydrolase-1" evidence="1">
    <location>
        <begin position="38"/>
        <end position="282"/>
    </location>
</feature>
<dbReference type="SUPFAM" id="SSF53474">
    <property type="entry name" value="alpha/beta-Hydrolases"/>
    <property type="match status" value="1"/>
</dbReference>
<dbReference type="KEGG" id="ggr:HKW67_08780"/>
<reference evidence="2 3" key="1">
    <citation type="submission" date="2020-05" db="EMBL/GenBank/DDBJ databases">
        <title>Complete genome sequence of Gemmatimonas greenlandica TET16.</title>
        <authorList>
            <person name="Zeng Y."/>
        </authorList>
    </citation>
    <scope>NUCLEOTIDE SEQUENCE [LARGE SCALE GENOMIC DNA]</scope>
    <source>
        <strain evidence="2 3">TET16</strain>
    </source>
</reference>
<dbReference type="RefSeq" id="WP_171225027.1">
    <property type="nucleotide sequence ID" value="NZ_CP053085.1"/>
</dbReference>
<dbReference type="Pfam" id="PF12697">
    <property type="entry name" value="Abhydrolase_6"/>
    <property type="match status" value="1"/>
</dbReference>
<evidence type="ECO:0000313" key="2">
    <source>
        <dbReference type="EMBL" id="QJR35595.1"/>
    </source>
</evidence>
<dbReference type="GO" id="GO:0016787">
    <property type="term" value="F:hydrolase activity"/>
    <property type="evidence" value="ECO:0007669"/>
    <property type="project" value="UniProtKB-KW"/>
</dbReference>
<protein>
    <submittedName>
        <fullName evidence="2">Alpha/beta fold hydrolase</fullName>
    </submittedName>
</protein>
<dbReference type="InterPro" id="IPR029058">
    <property type="entry name" value="AB_hydrolase_fold"/>
</dbReference>
<proteinExistence type="predicted"/>
<evidence type="ECO:0000259" key="1">
    <source>
        <dbReference type="Pfam" id="PF12697"/>
    </source>
</evidence>
<evidence type="ECO:0000313" key="3">
    <source>
        <dbReference type="Proteomes" id="UP000500938"/>
    </source>
</evidence>
<sequence length="289" mass="30825">MSTLIEPPADWPGREHSRFLELDGIRWHFQQQGSGPAVLLVHGTGGSTHSWAGCASALARSFTVISTDLPGHGFTVVPPAVERARDVYTIDGMARALQQLLDALRLHPQVAAGHSAGVPVLLRMALQRGIAPARIVGLCAALVAPPAWYVSLIAPIIGTVVESATVAHSAAKLAAGTRIIRAMLASTGSTLTPAQLSRYEMLCGMPTHVHAALAMMARWDLPTLMRDLATLDTPLDIIAGRRDRWVPEPALRRAVASVRGATYRVEEGGHLLMEERAEEVAEWIGGGTA</sequence>